<name>A0A1R3GL92_9ROSI</name>
<organism evidence="1 2">
    <name type="scientific">Corchorus olitorius</name>
    <dbReference type="NCBI Taxonomy" id="93759"/>
    <lineage>
        <taxon>Eukaryota</taxon>
        <taxon>Viridiplantae</taxon>
        <taxon>Streptophyta</taxon>
        <taxon>Embryophyta</taxon>
        <taxon>Tracheophyta</taxon>
        <taxon>Spermatophyta</taxon>
        <taxon>Magnoliopsida</taxon>
        <taxon>eudicotyledons</taxon>
        <taxon>Gunneridae</taxon>
        <taxon>Pentapetalae</taxon>
        <taxon>rosids</taxon>
        <taxon>malvids</taxon>
        <taxon>Malvales</taxon>
        <taxon>Malvaceae</taxon>
        <taxon>Grewioideae</taxon>
        <taxon>Apeibeae</taxon>
        <taxon>Corchorus</taxon>
    </lineage>
</organism>
<accession>A0A1R3GL92</accession>
<dbReference type="AlphaFoldDB" id="A0A1R3GL92"/>
<keyword evidence="2" id="KW-1185">Reference proteome</keyword>
<dbReference type="EMBL" id="AWUE01022330">
    <property type="protein sequence ID" value="OMO58819.1"/>
    <property type="molecule type" value="Genomic_DNA"/>
</dbReference>
<dbReference type="Proteomes" id="UP000187203">
    <property type="component" value="Unassembled WGS sequence"/>
</dbReference>
<comment type="caution">
    <text evidence="1">The sequence shown here is derived from an EMBL/GenBank/DDBJ whole genome shotgun (WGS) entry which is preliminary data.</text>
</comment>
<protein>
    <submittedName>
        <fullName evidence="1">Uncharacterized protein</fullName>
    </submittedName>
</protein>
<proteinExistence type="predicted"/>
<reference evidence="2" key="1">
    <citation type="submission" date="2013-09" db="EMBL/GenBank/DDBJ databases">
        <title>Corchorus olitorius genome sequencing.</title>
        <authorList>
            <person name="Alam M."/>
            <person name="Haque M.S."/>
            <person name="Islam M.S."/>
            <person name="Emdad E.M."/>
            <person name="Islam M.M."/>
            <person name="Ahmed B."/>
            <person name="Halim A."/>
            <person name="Hossen Q.M.M."/>
            <person name="Hossain M.Z."/>
            <person name="Ahmed R."/>
            <person name="Khan M.M."/>
            <person name="Islam R."/>
            <person name="Rashid M.M."/>
            <person name="Khan S.A."/>
            <person name="Rahman M.S."/>
            <person name="Alam M."/>
            <person name="Yahiya A.S."/>
            <person name="Khan M.S."/>
            <person name="Azam M.S."/>
            <person name="Haque T."/>
            <person name="Lashkar M.Z.H."/>
            <person name="Akhand A.I."/>
            <person name="Morshed G."/>
            <person name="Roy S."/>
            <person name="Uddin K.S."/>
            <person name="Rabeya T."/>
            <person name="Hossain A.S."/>
            <person name="Chowdhury A."/>
            <person name="Snigdha A.R."/>
            <person name="Mortoza M.S."/>
            <person name="Matin S.A."/>
            <person name="Hoque S.M.E."/>
            <person name="Islam M.K."/>
            <person name="Roy D.K."/>
            <person name="Haider R."/>
            <person name="Moosa M.M."/>
            <person name="Elias S.M."/>
            <person name="Hasan A.M."/>
            <person name="Jahan S."/>
            <person name="Shafiuddin M."/>
            <person name="Mahmood N."/>
            <person name="Shommy N.S."/>
        </authorList>
    </citation>
    <scope>NUCLEOTIDE SEQUENCE [LARGE SCALE GENOMIC DNA]</scope>
    <source>
        <strain evidence="2">cv. O-4</strain>
    </source>
</reference>
<evidence type="ECO:0000313" key="1">
    <source>
        <dbReference type="EMBL" id="OMO58819.1"/>
    </source>
</evidence>
<sequence length="56" mass="6442">MRFLSHVICEVGPLEMLMWHFYSYRMPPPVLPLPLIFALDAACSYLTISLSETLLN</sequence>
<gene>
    <name evidence="1" type="ORF">COLO4_34363</name>
</gene>
<evidence type="ECO:0000313" key="2">
    <source>
        <dbReference type="Proteomes" id="UP000187203"/>
    </source>
</evidence>